<dbReference type="PANTHER" id="PTHR38033">
    <property type="entry name" value="MEMBRANE PROTEIN-RELATED"/>
    <property type="match status" value="1"/>
</dbReference>
<evidence type="ECO:0000313" key="4">
    <source>
        <dbReference type="EMBL" id="ABI55410.1"/>
    </source>
</evidence>
<dbReference type="KEGG" id="aeh:Mlg_0053"/>
<dbReference type="NCBIfam" id="TIGR03349">
    <property type="entry name" value="IV_VI_DotU"/>
    <property type="match status" value="1"/>
</dbReference>
<dbReference type="NCBIfam" id="NF038228">
    <property type="entry name" value="IcmH_DotU_IVB"/>
    <property type="match status" value="1"/>
</dbReference>
<dbReference type="PANTHER" id="PTHR38033:SF1">
    <property type="entry name" value="DOTU FAMILY TYPE IV_VI SECRETION SYSTEM PROTEIN"/>
    <property type="match status" value="1"/>
</dbReference>
<feature type="compositionally biased region" description="Low complexity" evidence="1">
    <location>
        <begin position="8"/>
        <end position="21"/>
    </location>
</feature>
<evidence type="ECO:0000256" key="2">
    <source>
        <dbReference type="SAM" id="Phobius"/>
    </source>
</evidence>
<dbReference type="Proteomes" id="UP000001962">
    <property type="component" value="Chromosome"/>
</dbReference>
<evidence type="ECO:0000313" key="5">
    <source>
        <dbReference type="Proteomes" id="UP000001962"/>
    </source>
</evidence>
<evidence type="ECO:0000256" key="1">
    <source>
        <dbReference type="SAM" id="MobiDB-lite"/>
    </source>
</evidence>
<protein>
    <recommendedName>
        <fullName evidence="3">Type IV / VI secretion system DotU domain-containing protein</fullName>
    </recommendedName>
</protein>
<proteinExistence type="predicted"/>
<dbReference type="InterPro" id="IPR017732">
    <property type="entry name" value="T4/T6SS_DotU"/>
</dbReference>
<organism evidence="4 5">
    <name type="scientific">Alkalilimnicola ehrlichii (strain ATCC BAA-1101 / DSM 17681 / MLHE-1)</name>
    <dbReference type="NCBI Taxonomy" id="187272"/>
    <lineage>
        <taxon>Bacteria</taxon>
        <taxon>Pseudomonadati</taxon>
        <taxon>Pseudomonadota</taxon>
        <taxon>Gammaproteobacteria</taxon>
        <taxon>Chromatiales</taxon>
        <taxon>Ectothiorhodospiraceae</taxon>
        <taxon>Alkalilimnicola</taxon>
    </lineage>
</organism>
<reference evidence="5" key="1">
    <citation type="submission" date="2006-08" db="EMBL/GenBank/DDBJ databases">
        <title>Complete sequence of Alkalilimnicola ehrilichei MLHE-1.</title>
        <authorList>
            <person name="Copeland A."/>
            <person name="Lucas S."/>
            <person name="Lapidus A."/>
            <person name="Barry K."/>
            <person name="Detter J.C."/>
            <person name="Glavina del Rio T."/>
            <person name="Hammon N."/>
            <person name="Israni S."/>
            <person name="Dalin E."/>
            <person name="Tice H."/>
            <person name="Pitluck S."/>
            <person name="Sims D."/>
            <person name="Brettin T."/>
            <person name="Bruce D."/>
            <person name="Han C."/>
            <person name="Tapia R."/>
            <person name="Gilna P."/>
            <person name="Schmutz J."/>
            <person name="Larimer F."/>
            <person name="Land M."/>
            <person name="Hauser L."/>
            <person name="Kyrpides N."/>
            <person name="Mikhailova N."/>
            <person name="Oremland R.S."/>
            <person name="Hoeft S.E."/>
            <person name="Switzer-Blum J."/>
            <person name="Kulp T."/>
            <person name="King G."/>
            <person name="Tabita R."/>
            <person name="Witte B."/>
            <person name="Santini J.M."/>
            <person name="Basu P."/>
            <person name="Hollibaugh J.T."/>
            <person name="Xie G."/>
            <person name="Stolz J.F."/>
            <person name="Richardson P."/>
        </authorList>
    </citation>
    <scope>NUCLEOTIDE SEQUENCE [LARGE SCALE GENOMIC DNA]</scope>
    <source>
        <strain evidence="5">ATCC BAA-1101 / DSM 17681 / MLHE-1</strain>
    </source>
</reference>
<sequence length="271" mass="30153">MSMTAPIAGPETVPAEAPEPAGGRGTLVPEEPHTAFRLRGHSPNPLVDAASPLLGLVIRVRELEVLDDVAALYRQVVEDIGAIELELTEQGLDRPTLLAYRYVLCTFVDEAVMGTEWGQQSDWSRHSLLARFHNETWGGEKVFAILARLQQEPQRYEPLLTFIYICFSLGFQGRYRIRPDRREEYERIVRSLGEQLSSLQPSGDENLTEPERHIAPAGWRSGEGVPAWLIPALSVLVAVGLYLAISWSLDQQAAEVHAFLHQVFADMGDAS</sequence>
<keyword evidence="2" id="KW-0472">Membrane</keyword>
<dbReference type="AlphaFoldDB" id="Q0ACM7"/>
<name>Q0ACM7_ALKEH</name>
<accession>Q0ACM7</accession>
<dbReference type="HOGENOM" id="CLU_071818_0_1_6"/>
<dbReference type="Gene3D" id="1.25.40.590">
    <property type="entry name" value="Type IV / VI secretion system, DotU"/>
    <property type="match status" value="1"/>
</dbReference>
<feature type="region of interest" description="Disordered" evidence="1">
    <location>
        <begin position="1"/>
        <end position="25"/>
    </location>
</feature>
<feature type="domain" description="Type IV / VI secretion system DotU" evidence="3">
    <location>
        <begin position="45"/>
        <end position="247"/>
    </location>
</feature>
<dbReference type="Pfam" id="PF09850">
    <property type="entry name" value="DotU"/>
    <property type="match status" value="1"/>
</dbReference>
<dbReference type="eggNOG" id="COG3455">
    <property type="taxonomic scope" value="Bacteria"/>
</dbReference>
<gene>
    <name evidence="4" type="ordered locus">Mlg_0053</name>
</gene>
<dbReference type="InterPro" id="IPR038522">
    <property type="entry name" value="T4/T6SS_DotU_sf"/>
</dbReference>
<keyword evidence="5" id="KW-1185">Reference proteome</keyword>
<dbReference type="EMBL" id="CP000453">
    <property type="protein sequence ID" value="ABI55410.1"/>
    <property type="molecule type" value="Genomic_DNA"/>
</dbReference>
<keyword evidence="2" id="KW-1133">Transmembrane helix</keyword>
<keyword evidence="2" id="KW-0812">Transmembrane</keyword>
<evidence type="ECO:0000259" key="3">
    <source>
        <dbReference type="Pfam" id="PF09850"/>
    </source>
</evidence>
<dbReference type="RefSeq" id="WP_011627806.1">
    <property type="nucleotide sequence ID" value="NC_008340.1"/>
</dbReference>
<feature type="transmembrane region" description="Helical" evidence="2">
    <location>
        <begin position="228"/>
        <end position="249"/>
    </location>
</feature>